<reference evidence="1" key="1">
    <citation type="submission" date="2020-03" db="EMBL/GenBank/DDBJ databases">
        <title>Transcriptomic Profiling of the Digestive Tract of the Rat Flea, Xenopsylla cheopis, Following Blood Feeding and Infection with Yersinia pestis.</title>
        <authorList>
            <person name="Bland D.M."/>
            <person name="Martens C.A."/>
            <person name="Virtaneva K."/>
            <person name="Kanakabandi K."/>
            <person name="Long D."/>
            <person name="Rosenke R."/>
            <person name="Saturday G.A."/>
            <person name="Hoyt F.H."/>
            <person name="Bruno D.P."/>
            <person name="Ribeiro J.M.C."/>
            <person name="Hinnebusch J."/>
        </authorList>
    </citation>
    <scope>NUCLEOTIDE SEQUENCE</scope>
</reference>
<accession>A0A6M2E1L2</accession>
<evidence type="ECO:0000313" key="1">
    <source>
        <dbReference type="EMBL" id="NOV51211.1"/>
    </source>
</evidence>
<organism evidence="1">
    <name type="scientific">Xenopsylla cheopis</name>
    <name type="common">Oriental rat flea</name>
    <name type="synonym">Pulex cheopis</name>
    <dbReference type="NCBI Taxonomy" id="163159"/>
    <lineage>
        <taxon>Eukaryota</taxon>
        <taxon>Metazoa</taxon>
        <taxon>Ecdysozoa</taxon>
        <taxon>Arthropoda</taxon>
        <taxon>Hexapoda</taxon>
        <taxon>Insecta</taxon>
        <taxon>Pterygota</taxon>
        <taxon>Neoptera</taxon>
        <taxon>Endopterygota</taxon>
        <taxon>Siphonaptera</taxon>
        <taxon>Pulicidae</taxon>
        <taxon>Xenopsyllinae</taxon>
        <taxon>Xenopsylla</taxon>
    </lineage>
</organism>
<proteinExistence type="predicted"/>
<dbReference type="EMBL" id="GIIL01007485">
    <property type="protein sequence ID" value="NOV51211.1"/>
    <property type="molecule type" value="Transcribed_RNA"/>
</dbReference>
<name>A0A6M2E1L2_XENCH</name>
<sequence length="98" mass="10551">MVKMTAAIIVMSYPPTVLLAIQKLISSVLTTDVFLNNGCVILPMIVAMDQMKQKHAAQENIGTAQKVNSNVETVNVYLPGGDVITKMTAAMILMSRVA</sequence>
<protein>
    <submittedName>
        <fullName evidence="1">Putative secreted protein</fullName>
    </submittedName>
</protein>
<dbReference type="AlphaFoldDB" id="A0A6M2E1L2"/>